<feature type="coiled-coil region" evidence="1">
    <location>
        <begin position="193"/>
        <end position="220"/>
    </location>
</feature>
<feature type="region of interest" description="Disordered" evidence="2">
    <location>
        <begin position="425"/>
        <end position="447"/>
    </location>
</feature>
<sequence>MQAVKDFFSKTPTGSPSKTTIPNIAQPTDDVPGTPTGSPPKRALGGPFRTIEGGTLSKPPTSSRSCWDADDEEFNPNIYNDLSPSKTIRGSPFRSARGTSPLKGRNPVNDLSCWDADDDEWDDSVYTDLKKNVETYKSTYGSFKHSGDRKRYRLNPAFNLGQDSYRSSAGSFDTVRSAAYENDTIRGETRIINPEEEEAALKAEEELRDQVEELADANCSNPIGPDLHDEVMQNMFTTGYEELPPFYPARHMHILDLTAFQQAEQPLLAHAHPRLCDAVATVLHEANSESLTDFLNPKATTFEWRRDMGVSGTRWATKLSVVIRRVGNEVLVGTYRPHGFHYTWTHYVRSTISFTGKWTETYAGIDKGLSRVTGDGPQWDVFELRDPHARGVEDLDPEDPKFALFVGRKLARYLLEEGVWEGSAWEVDGKKQEGQGGGGESGRGRRA</sequence>
<gene>
    <name evidence="3" type="ORF">BDV95DRAFT_606619</name>
</gene>
<proteinExistence type="predicted"/>
<accession>A0A7C8M8M7</accession>
<name>A0A7C8M8M7_9PLEO</name>
<organism evidence="3 4">
    <name type="scientific">Massariosphaeria phaeospora</name>
    <dbReference type="NCBI Taxonomy" id="100035"/>
    <lineage>
        <taxon>Eukaryota</taxon>
        <taxon>Fungi</taxon>
        <taxon>Dikarya</taxon>
        <taxon>Ascomycota</taxon>
        <taxon>Pezizomycotina</taxon>
        <taxon>Dothideomycetes</taxon>
        <taxon>Pleosporomycetidae</taxon>
        <taxon>Pleosporales</taxon>
        <taxon>Pleosporales incertae sedis</taxon>
        <taxon>Massariosphaeria</taxon>
    </lineage>
</organism>
<evidence type="ECO:0000313" key="3">
    <source>
        <dbReference type="EMBL" id="KAF2872058.1"/>
    </source>
</evidence>
<dbReference type="OrthoDB" id="5395789at2759"/>
<comment type="caution">
    <text evidence="3">The sequence shown here is derived from an EMBL/GenBank/DDBJ whole genome shotgun (WGS) entry which is preliminary data.</text>
</comment>
<feature type="compositionally biased region" description="Polar residues" evidence="2">
    <location>
        <begin position="77"/>
        <end position="88"/>
    </location>
</feature>
<reference evidence="3 4" key="1">
    <citation type="submission" date="2020-01" db="EMBL/GenBank/DDBJ databases">
        <authorList>
            <consortium name="DOE Joint Genome Institute"/>
            <person name="Haridas S."/>
            <person name="Albert R."/>
            <person name="Binder M."/>
            <person name="Bloem J."/>
            <person name="Labutti K."/>
            <person name="Salamov A."/>
            <person name="Andreopoulos B."/>
            <person name="Baker S.E."/>
            <person name="Barry K."/>
            <person name="Bills G."/>
            <person name="Bluhm B.H."/>
            <person name="Cannon C."/>
            <person name="Castanera R."/>
            <person name="Culley D.E."/>
            <person name="Daum C."/>
            <person name="Ezra D."/>
            <person name="Gonzalez J.B."/>
            <person name="Henrissat B."/>
            <person name="Kuo A."/>
            <person name="Liang C."/>
            <person name="Lipzen A."/>
            <person name="Lutzoni F."/>
            <person name="Magnuson J."/>
            <person name="Mondo S."/>
            <person name="Nolan M."/>
            <person name="Ohm R."/>
            <person name="Pangilinan J."/>
            <person name="Park H.-J.H."/>
            <person name="Ramirez L."/>
            <person name="Alfaro M."/>
            <person name="Sun H."/>
            <person name="Tritt A."/>
            <person name="Yoshinaga Y."/>
            <person name="Zwiers L.-H.L."/>
            <person name="Turgeon B.G."/>
            <person name="Goodwin S.B."/>
            <person name="Spatafora J.W."/>
            <person name="Crous P.W."/>
            <person name="Grigoriev I.V."/>
        </authorList>
    </citation>
    <scope>NUCLEOTIDE SEQUENCE [LARGE SCALE GENOMIC DNA]</scope>
    <source>
        <strain evidence="3 4">CBS 611.86</strain>
    </source>
</reference>
<evidence type="ECO:0000313" key="4">
    <source>
        <dbReference type="Proteomes" id="UP000481861"/>
    </source>
</evidence>
<keyword evidence="1" id="KW-0175">Coiled coil</keyword>
<protein>
    <submittedName>
        <fullName evidence="3">Uncharacterized protein</fullName>
    </submittedName>
</protein>
<dbReference type="EMBL" id="JAADJZ010000010">
    <property type="protein sequence ID" value="KAF2872058.1"/>
    <property type="molecule type" value="Genomic_DNA"/>
</dbReference>
<feature type="region of interest" description="Disordered" evidence="2">
    <location>
        <begin position="1"/>
        <end position="104"/>
    </location>
</feature>
<dbReference type="Proteomes" id="UP000481861">
    <property type="component" value="Unassembled WGS sequence"/>
</dbReference>
<keyword evidence="4" id="KW-1185">Reference proteome</keyword>
<evidence type="ECO:0000256" key="2">
    <source>
        <dbReference type="SAM" id="MobiDB-lite"/>
    </source>
</evidence>
<evidence type="ECO:0000256" key="1">
    <source>
        <dbReference type="SAM" id="Coils"/>
    </source>
</evidence>
<feature type="compositionally biased region" description="Low complexity" evidence="2">
    <location>
        <begin position="9"/>
        <end position="20"/>
    </location>
</feature>
<dbReference type="AlphaFoldDB" id="A0A7C8M8M7"/>